<reference evidence="1 2" key="1">
    <citation type="journal article" date="2023" name="Hortic Res">
        <title>Pangenome of water caltrop reveals structural variations and asymmetric subgenome divergence after allopolyploidization.</title>
        <authorList>
            <person name="Zhang X."/>
            <person name="Chen Y."/>
            <person name="Wang L."/>
            <person name="Yuan Y."/>
            <person name="Fang M."/>
            <person name="Shi L."/>
            <person name="Lu R."/>
            <person name="Comes H.P."/>
            <person name="Ma Y."/>
            <person name="Chen Y."/>
            <person name="Huang G."/>
            <person name="Zhou Y."/>
            <person name="Zheng Z."/>
            <person name="Qiu Y."/>
        </authorList>
    </citation>
    <scope>NUCLEOTIDE SEQUENCE [LARGE SCALE GENOMIC DNA]</scope>
    <source>
        <tissue evidence="1">Roots</tissue>
    </source>
</reference>
<sequence length="140" mass="16317">MSRSGMVIHPIHRRWCDEVTTSLTAERVATSNQPLIGKWKGFNKMCGRVAKAVLLHGVAKAVQMEKICITFTELQYITDRMRPANHMREEEGMMLILPNWKETNRERTQDNVLLTIMSFKIENEDLQLESNMLEVQKSRR</sequence>
<comment type="caution">
    <text evidence="1">The sequence shown here is derived from an EMBL/GenBank/DDBJ whole genome shotgun (WGS) entry which is preliminary data.</text>
</comment>
<name>A0AAN7J8Y5_9MYRT</name>
<dbReference type="AlphaFoldDB" id="A0AAN7J8Y5"/>
<organism evidence="1 2">
    <name type="scientific">Trapa incisa</name>
    <dbReference type="NCBI Taxonomy" id="236973"/>
    <lineage>
        <taxon>Eukaryota</taxon>
        <taxon>Viridiplantae</taxon>
        <taxon>Streptophyta</taxon>
        <taxon>Embryophyta</taxon>
        <taxon>Tracheophyta</taxon>
        <taxon>Spermatophyta</taxon>
        <taxon>Magnoliopsida</taxon>
        <taxon>eudicotyledons</taxon>
        <taxon>Gunneridae</taxon>
        <taxon>Pentapetalae</taxon>
        <taxon>rosids</taxon>
        <taxon>malvids</taxon>
        <taxon>Myrtales</taxon>
        <taxon>Lythraceae</taxon>
        <taxon>Trapa</taxon>
    </lineage>
</organism>
<dbReference type="Proteomes" id="UP001345219">
    <property type="component" value="Chromosome 19"/>
</dbReference>
<dbReference type="EMBL" id="JAXIOK010000024">
    <property type="protein sequence ID" value="KAK4741231.1"/>
    <property type="molecule type" value="Genomic_DNA"/>
</dbReference>
<protein>
    <submittedName>
        <fullName evidence="1">Uncharacterized protein</fullName>
    </submittedName>
</protein>
<accession>A0AAN7J8Y5</accession>
<proteinExistence type="predicted"/>
<gene>
    <name evidence="1" type="ORF">SAY87_024819</name>
</gene>
<evidence type="ECO:0000313" key="1">
    <source>
        <dbReference type="EMBL" id="KAK4741231.1"/>
    </source>
</evidence>
<evidence type="ECO:0000313" key="2">
    <source>
        <dbReference type="Proteomes" id="UP001345219"/>
    </source>
</evidence>
<keyword evidence="2" id="KW-1185">Reference proteome</keyword>